<name>A0A2W4ERX6_9HYPH</name>
<keyword evidence="2" id="KW-1185">Reference proteome</keyword>
<dbReference type="AlphaFoldDB" id="A0A2W4ERX6"/>
<comment type="caution">
    <text evidence="1">The sequence shown here is derived from an EMBL/GenBank/DDBJ whole genome shotgun (WGS) entry which is preliminary data.</text>
</comment>
<sequence>MIHTSHSSFEAKQVLLCLANPQAVAGLNALLTDSGIAVTSTYTFNEFEDAIATVSFDAIVTNTARIKQVRTTSQVPIVNVEAFIFTTPHAAENSHASRSFDGDAFLARIIATVNHSYRRLGQQPKPTATTGDVRTG</sequence>
<reference evidence="1 2" key="1">
    <citation type="journal article" date="2018" name="Sci. Rep.">
        <title>Rhizobium tumorigenes sp. nov., a novel plant tumorigenic bacterium isolated from cane gall tumors on thornless blackberry.</title>
        <authorList>
            <person name="Kuzmanovi N."/>
            <person name="Smalla K."/>
            <person name="Gronow S."/>
            <person name="PuBawska J."/>
        </authorList>
    </citation>
    <scope>NUCLEOTIDE SEQUENCE [LARGE SCALE GENOMIC DNA]</scope>
    <source>
        <strain evidence="1 2">CCBAU 85046</strain>
    </source>
</reference>
<protein>
    <submittedName>
        <fullName evidence="1">Uncharacterized protein</fullName>
    </submittedName>
</protein>
<dbReference type="OrthoDB" id="8299280at2"/>
<dbReference type="RefSeq" id="WP_111160623.1">
    <property type="nucleotide sequence ID" value="NZ_PCDP01000035.1"/>
</dbReference>
<proteinExistence type="predicted"/>
<organism evidence="1 2">
    <name type="scientific">Rhizobium tubonense</name>
    <dbReference type="NCBI Taxonomy" id="484088"/>
    <lineage>
        <taxon>Bacteria</taxon>
        <taxon>Pseudomonadati</taxon>
        <taxon>Pseudomonadota</taxon>
        <taxon>Alphaproteobacteria</taxon>
        <taxon>Hyphomicrobiales</taxon>
        <taxon>Rhizobiaceae</taxon>
        <taxon>Rhizobium/Agrobacterium group</taxon>
        <taxon>Rhizobium</taxon>
    </lineage>
</organism>
<dbReference type="Proteomes" id="UP000248925">
    <property type="component" value="Unassembled WGS sequence"/>
</dbReference>
<evidence type="ECO:0000313" key="2">
    <source>
        <dbReference type="Proteomes" id="UP000248925"/>
    </source>
</evidence>
<dbReference type="EMBL" id="PCDP01000035">
    <property type="protein sequence ID" value="PZM13773.1"/>
    <property type="molecule type" value="Genomic_DNA"/>
</dbReference>
<gene>
    <name evidence="1" type="ORF">CPY51_12930</name>
</gene>
<evidence type="ECO:0000313" key="1">
    <source>
        <dbReference type="EMBL" id="PZM13773.1"/>
    </source>
</evidence>
<accession>A0A2W4ERX6</accession>